<evidence type="ECO:0000313" key="1">
    <source>
        <dbReference type="EMBL" id="OEK06823.1"/>
    </source>
</evidence>
<dbReference type="EMBL" id="MDGQ01000003">
    <property type="protein sequence ID" value="OEK06823.1"/>
    <property type="molecule type" value="Genomic_DNA"/>
</dbReference>
<dbReference type="Proteomes" id="UP000095552">
    <property type="component" value="Unassembled WGS sequence"/>
</dbReference>
<name>A0A1E5T624_9BACT</name>
<gene>
    <name evidence="1" type="ORF">BFP71_03960</name>
</gene>
<proteinExistence type="predicted"/>
<dbReference type="Gene3D" id="3.10.580.10">
    <property type="entry name" value="CBS-domain"/>
    <property type="match status" value="1"/>
</dbReference>
<dbReference type="AlphaFoldDB" id="A0A1E5T624"/>
<evidence type="ECO:0000313" key="2">
    <source>
        <dbReference type="Proteomes" id="UP000095552"/>
    </source>
</evidence>
<reference evidence="1 2" key="1">
    <citation type="submission" date="2016-08" db="EMBL/GenBank/DDBJ databases">
        <title>Draft genome of Fabibacter sp. strain SK-8.</title>
        <authorList>
            <person name="Wong S.-K."/>
            <person name="Hamasaki K."/>
            <person name="Yoshizawa S."/>
        </authorList>
    </citation>
    <scope>NUCLEOTIDE SEQUENCE [LARGE SCALE GENOMIC DNA]</scope>
    <source>
        <strain evidence="1 2">SK-8</strain>
    </source>
</reference>
<dbReference type="OrthoDB" id="1523762at2"/>
<dbReference type="STRING" id="1563681.BFP71_03960"/>
<accession>A0A1E5T624</accession>
<keyword evidence="2" id="KW-1185">Reference proteome</keyword>
<protein>
    <submittedName>
        <fullName evidence="1">Cbs domain containing protein</fullName>
    </submittedName>
</protein>
<organism evidence="1 2">
    <name type="scientific">Roseivirga misakiensis</name>
    <dbReference type="NCBI Taxonomy" id="1563681"/>
    <lineage>
        <taxon>Bacteria</taxon>
        <taxon>Pseudomonadati</taxon>
        <taxon>Bacteroidota</taxon>
        <taxon>Cytophagia</taxon>
        <taxon>Cytophagales</taxon>
        <taxon>Roseivirgaceae</taxon>
        <taxon>Roseivirga</taxon>
    </lineage>
</organism>
<comment type="caution">
    <text evidence="1">The sequence shown here is derived from an EMBL/GenBank/DDBJ whole genome shotgun (WGS) entry which is preliminary data.</text>
</comment>
<dbReference type="SUPFAM" id="SSF54631">
    <property type="entry name" value="CBS-domain pair"/>
    <property type="match status" value="1"/>
</dbReference>
<dbReference type="InterPro" id="IPR046342">
    <property type="entry name" value="CBS_dom_sf"/>
</dbReference>
<sequence>MVALELINHMIPPLKPTDDGHKAIVWMEELRMNQLPVIEKGRFLGFINEEIILEENDSKKPVNQYYLDAEQCFVTEHQHFYDVIKVAAQHESQLVAVLSDSGIFQGVIALEDTINAFAESTAVQEPGAILVLLMNQRDYSLAEISRLIESEDVKILSSTINSDPKDAAMLRVTLKLNKSEVSHVTASLERFGYRIIGRFQEEEIKSNDQERFDLLMRYLNI</sequence>
<dbReference type="CDD" id="cd17783">
    <property type="entry name" value="CBS_pair_bac"/>
    <property type="match status" value="1"/>
</dbReference>